<evidence type="ECO:0000256" key="1">
    <source>
        <dbReference type="ARBA" id="ARBA00010617"/>
    </source>
</evidence>
<keyword evidence="2 3" id="KW-0479">Metal-binding</keyword>
<evidence type="ECO:0000313" key="5">
    <source>
        <dbReference type="Proteomes" id="UP000554482"/>
    </source>
</evidence>
<comment type="cofactor">
    <cofactor evidence="2">
        <name>heme</name>
        <dbReference type="ChEBI" id="CHEBI:30413"/>
    </cofactor>
</comment>
<name>A0A7J6VCU7_THATH</name>
<dbReference type="GO" id="GO:0005506">
    <property type="term" value="F:iron ion binding"/>
    <property type="evidence" value="ECO:0007669"/>
    <property type="project" value="InterPro"/>
</dbReference>
<dbReference type="OrthoDB" id="6764281at2759"/>
<dbReference type="GO" id="GO:0044550">
    <property type="term" value="P:secondary metabolite biosynthetic process"/>
    <property type="evidence" value="ECO:0007669"/>
    <property type="project" value="UniProtKB-ARBA"/>
</dbReference>
<dbReference type="PANTHER" id="PTHR47950:SF14">
    <property type="entry name" value="CYTOCHROME P450 76A2-LIKE ISOFORM X1"/>
    <property type="match status" value="1"/>
</dbReference>
<dbReference type="EMBL" id="JABWDY010035363">
    <property type="protein sequence ID" value="KAF5182045.1"/>
    <property type="molecule type" value="Genomic_DNA"/>
</dbReference>
<feature type="binding site" description="axial binding residue" evidence="2">
    <location>
        <position position="102"/>
    </location>
    <ligand>
        <name>heme</name>
        <dbReference type="ChEBI" id="CHEBI:30413"/>
    </ligand>
    <ligandPart>
        <name>Fe</name>
        <dbReference type="ChEBI" id="CHEBI:18248"/>
    </ligandPart>
</feature>
<keyword evidence="2 3" id="KW-0349">Heme</keyword>
<comment type="similarity">
    <text evidence="1 3">Belongs to the cytochrome P450 family.</text>
</comment>
<dbReference type="PRINTS" id="PR00385">
    <property type="entry name" value="P450"/>
</dbReference>
<evidence type="ECO:0000313" key="4">
    <source>
        <dbReference type="EMBL" id="KAF5182045.1"/>
    </source>
</evidence>
<dbReference type="Pfam" id="PF00067">
    <property type="entry name" value="p450"/>
    <property type="match status" value="1"/>
</dbReference>
<gene>
    <name evidence="4" type="ORF">FRX31_028373</name>
</gene>
<keyword evidence="2 3" id="KW-0408">Iron</keyword>
<dbReference type="PROSITE" id="PS00086">
    <property type="entry name" value="CYTOCHROME_P450"/>
    <property type="match status" value="1"/>
</dbReference>
<evidence type="ECO:0000256" key="3">
    <source>
        <dbReference type="RuleBase" id="RU000461"/>
    </source>
</evidence>
<dbReference type="PANTHER" id="PTHR47950">
    <property type="entry name" value="CYTOCHROME P450, FAMILY 76, SUBFAMILY C, POLYPEPTIDE 5-RELATED"/>
    <property type="match status" value="1"/>
</dbReference>
<dbReference type="InterPro" id="IPR017972">
    <property type="entry name" value="Cyt_P450_CS"/>
</dbReference>
<dbReference type="Gene3D" id="1.10.630.10">
    <property type="entry name" value="Cytochrome P450"/>
    <property type="match status" value="1"/>
</dbReference>
<dbReference type="GO" id="GO:0004497">
    <property type="term" value="F:monooxygenase activity"/>
    <property type="evidence" value="ECO:0007669"/>
    <property type="project" value="UniProtKB-KW"/>
</dbReference>
<reference evidence="4 5" key="1">
    <citation type="submission" date="2020-06" db="EMBL/GenBank/DDBJ databases">
        <title>Transcriptomic and genomic resources for Thalictrum thalictroides and T. hernandezii: Facilitating candidate gene discovery in an emerging model plant lineage.</title>
        <authorList>
            <person name="Arias T."/>
            <person name="Riano-Pachon D.M."/>
            <person name="Di Stilio V.S."/>
        </authorList>
    </citation>
    <scope>NUCLEOTIDE SEQUENCE [LARGE SCALE GENOMIC DNA]</scope>
    <source>
        <strain evidence="5">cv. WT478/WT964</strain>
        <tissue evidence="4">Leaves</tissue>
    </source>
</reference>
<proteinExistence type="inferred from homology"/>
<keyword evidence="5" id="KW-1185">Reference proteome</keyword>
<dbReference type="InterPro" id="IPR002401">
    <property type="entry name" value="Cyt_P450_E_grp-I"/>
</dbReference>
<sequence length="169" mass="19268">MLSNCSSCYQIPYLQAVVKETLRLHPPVPLLVPRRCIEDTEYMGYSIPMDTQVLVNVWAIGRDPASWEEPFSFKPDRFLNSNIDYKGHHYQLLPFGAGRRMCAGVMLGQRMLYLSIASLVHTFEWALEDGVTPETMDMREMFGVALRKAEPLKAVLKLKAAQKDQDNAM</sequence>
<organism evidence="4 5">
    <name type="scientific">Thalictrum thalictroides</name>
    <name type="common">Rue-anemone</name>
    <name type="synonym">Anemone thalictroides</name>
    <dbReference type="NCBI Taxonomy" id="46969"/>
    <lineage>
        <taxon>Eukaryota</taxon>
        <taxon>Viridiplantae</taxon>
        <taxon>Streptophyta</taxon>
        <taxon>Embryophyta</taxon>
        <taxon>Tracheophyta</taxon>
        <taxon>Spermatophyta</taxon>
        <taxon>Magnoliopsida</taxon>
        <taxon>Ranunculales</taxon>
        <taxon>Ranunculaceae</taxon>
        <taxon>Thalictroideae</taxon>
        <taxon>Thalictrum</taxon>
    </lineage>
</organism>
<keyword evidence="3" id="KW-0503">Monooxygenase</keyword>
<keyword evidence="3" id="KW-0560">Oxidoreductase</keyword>
<evidence type="ECO:0000256" key="2">
    <source>
        <dbReference type="PIRSR" id="PIRSR602401-1"/>
    </source>
</evidence>
<dbReference type="AlphaFoldDB" id="A0A7J6VCU7"/>
<protein>
    <submittedName>
        <fullName evidence="4">Cytochrome p450</fullName>
    </submittedName>
</protein>
<dbReference type="PRINTS" id="PR00463">
    <property type="entry name" value="EP450I"/>
</dbReference>
<accession>A0A7J6VCU7</accession>
<comment type="caution">
    <text evidence="4">The sequence shown here is derived from an EMBL/GenBank/DDBJ whole genome shotgun (WGS) entry which is preliminary data.</text>
</comment>
<dbReference type="GO" id="GO:0020037">
    <property type="term" value="F:heme binding"/>
    <property type="evidence" value="ECO:0007669"/>
    <property type="project" value="InterPro"/>
</dbReference>
<dbReference type="Proteomes" id="UP000554482">
    <property type="component" value="Unassembled WGS sequence"/>
</dbReference>
<dbReference type="SUPFAM" id="SSF48264">
    <property type="entry name" value="Cytochrome P450"/>
    <property type="match status" value="1"/>
</dbReference>
<dbReference type="GO" id="GO:0016705">
    <property type="term" value="F:oxidoreductase activity, acting on paired donors, with incorporation or reduction of molecular oxygen"/>
    <property type="evidence" value="ECO:0007669"/>
    <property type="project" value="InterPro"/>
</dbReference>
<dbReference type="InterPro" id="IPR036396">
    <property type="entry name" value="Cyt_P450_sf"/>
</dbReference>
<dbReference type="InterPro" id="IPR001128">
    <property type="entry name" value="Cyt_P450"/>
</dbReference>